<evidence type="ECO:0000259" key="8">
    <source>
        <dbReference type="PROSITE" id="PS50897"/>
    </source>
</evidence>
<comment type="caution">
    <text evidence="10">The sequence shown here is derived from an EMBL/GenBank/DDBJ whole genome shotgun (WGS) entry which is preliminary data.</text>
</comment>
<dbReference type="GeneID" id="93649940"/>
<reference evidence="10 11" key="1">
    <citation type="submission" date="2020-12" db="EMBL/GenBank/DDBJ databases">
        <title>Effect of drift, selection, and recombination on the evolution of hybrid genomes in Candida yeast pathogens.</title>
        <authorList>
            <person name="Mixao V."/>
            <person name="Ksiezopolska E."/>
            <person name="Saus E."/>
            <person name="Boekhout T."/>
            <person name="Gacser A."/>
            <person name="Gabaldon T."/>
        </authorList>
    </citation>
    <scope>NUCLEOTIDE SEQUENCE [LARGE SCALE GENOMIC DNA]</scope>
    <source>
        <strain evidence="10 11">BP57</strain>
    </source>
</reference>
<keyword evidence="4" id="KW-0479">Metal-binding</keyword>
<dbReference type="EMBL" id="JAEOAQ010000001">
    <property type="protein sequence ID" value="KAG5422216.1"/>
    <property type="molecule type" value="Genomic_DNA"/>
</dbReference>
<comment type="subcellular location">
    <subcellularLocation>
        <location evidence="1">Cytoplasm</location>
    </subcellularLocation>
</comment>
<evidence type="ECO:0000256" key="7">
    <source>
        <dbReference type="PROSITE-ProRule" id="PRU01215"/>
    </source>
</evidence>
<evidence type="ECO:0000256" key="3">
    <source>
        <dbReference type="ARBA" id="ARBA00022490"/>
    </source>
</evidence>
<dbReference type="InterPro" id="IPR044063">
    <property type="entry name" value="ZF_RING_GID"/>
</dbReference>
<dbReference type="OrthoDB" id="1933455at2759"/>
<dbReference type="InterPro" id="IPR006595">
    <property type="entry name" value="CTLH_C"/>
</dbReference>
<evidence type="ECO:0000256" key="6">
    <source>
        <dbReference type="ARBA" id="ARBA00022833"/>
    </source>
</evidence>
<accession>A0A8H7ZKP6</accession>
<dbReference type="GO" id="GO:0061630">
    <property type="term" value="F:ubiquitin protein ligase activity"/>
    <property type="evidence" value="ECO:0007669"/>
    <property type="project" value="InterPro"/>
</dbReference>
<dbReference type="AlphaFoldDB" id="A0A8H7ZKP6"/>
<dbReference type="PANTHER" id="PTHR12170:SF2">
    <property type="entry name" value="E3 UBIQUITIN-PROTEIN TRANSFERASE MAEA"/>
    <property type="match status" value="1"/>
</dbReference>
<protein>
    <submittedName>
        <fullName evidence="10">FYV10</fullName>
    </submittedName>
</protein>
<evidence type="ECO:0000259" key="9">
    <source>
        <dbReference type="PROSITE" id="PS51867"/>
    </source>
</evidence>
<keyword evidence="5 7" id="KW-0863">Zinc-finger</keyword>
<keyword evidence="11" id="KW-1185">Reference proteome</keyword>
<dbReference type="InterPro" id="IPR045098">
    <property type="entry name" value="Fyv10_fam"/>
</dbReference>
<feature type="zinc finger region" description="RING-Gid-type" evidence="7">
    <location>
        <begin position="417"/>
        <end position="483"/>
    </location>
</feature>
<keyword evidence="3" id="KW-0963">Cytoplasm</keyword>
<dbReference type="GO" id="GO:0034657">
    <property type="term" value="C:GID complex"/>
    <property type="evidence" value="ECO:0007669"/>
    <property type="project" value="TreeGrafter"/>
</dbReference>
<proteinExistence type="inferred from homology"/>
<evidence type="ECO:0000256" key="1">
    <source>
        <dbReference type="ARBA" id="ARBA00004496"/>
    </source>
</evidence>
<sequence>MTEPTIDFHIQTHQPQFNIPAQLVKKNFKSIQKLVEKQKKSTSDEITKIKKNATLPKKIKLEMIRKLISNFETFQKKLQVLIKKDEEYRSRLIARLENIQQLTKYVEPSEDSDLLNFHNANLINWYRTETNLLIVDYLIKSNTHDENLGFKLLESLCKTNPKISKLIDHDLYLEFNKVYLSITKAHDLSLIISWFNDNKSTLKKINSNLEFEINYCKYLTLIESGDVNEAIKFSQDNLSSYGNRENYSNEEMENCKLNSERLKGLGGLLVYRSMDNSFGNTSFSNKLMFRSQPYREYEKLLSNERWENLGHCFIDNFVKLYGITTHYPLFVYLSAGLSSLKTKSCYHNTENTVFNNTKENSSIDTPHNGLPITGIPTLITSAKFSSFTAPTSVNPLIQRKYRGPDYYYKLLHKVNNCPVCSPEMYQLSRNLPFAQLITSIFNNPFRLPNGNIYPFDKLLSSNGEYLSEQSALLRQGQVKDPLTHEVFYIDNCIRVFPA</sequence>
<comment type="similarity">
    <text evidence="2">Belongs to the FYV10 family.</text>
</comment>
<evidence type="ECO:0000313" key="10">
    <source>
        <dbReference type="EMBL" id="KAG5422216.1"/>
    </source>
</evidence>
<dbReference type="GO" id="GO:0005737">
    <property type="term" value="C:cytoplasm"/>
    <property type="evidence" value="ECO:0007669"/>
    <property type="project" value="UniProtKB-SubCell"/>
</dbReference>
<dbReference type="RefSeq" id="XP_067551332.1">
    <property type="nucleotide sequence ID" value="XM_067690043.1"/>
</dbReference>
<dbReference type="GO" id="GO:0043161">
    <property type="term" value="P:proteasome-mediated ubiquitin-dependent protein catabolic process"/>
    <property type="evidence" value="ECO:0007669"/>
    <property type="project" value="InterPro"/>
</dbReference>
<evidence type="ECO:0000256" key="2">
    <source>
        <dbReference type="ARBA" id="ARBA00010615"/>
    </source>
</evidence>
<dbReference type="Proteomes" id="UP000669133">
    <property type="component" value="Unassembled WGS sequence"/>
</dbReference>
<feature type="domain" description="RING-Gid-type" evidence="9">
    <location>
        <begin position="417"/>
        <end position="483"/>
    </location>
</feature>
<dbReference type="PROSITE" id="PS51867">
    <property type="entry name" value="ZF_RING_GID"/>
    <property type="match status" value="1"/>
</dbReference>
<dbReference type="GO" id="GO:0008270">
    <property type="term" value="F:zinc ion binding"/>
    <property type="evidence" value="ECO:0007669"/>
    <property type="project" value="UniProtKB-KW"/>
</dbReference>
<dbReference type="PROSITE" id="PS50897">
    <property type="entry name" value="CTLH"/>
    <property type="match status" value="1"/>
</dbReference>
<organism evidence="10 11">
    <name type="scientific">Candida metapsilosis</name>
    <dbReference type="NCBI Taxonomy" id="273372"/>
    <lineage>
        <taxon>Eukaryota</taxon>
        <taxon>Fungi</taxon>
        <taxon>Dikarya</taxon>
        <taxon>Ascomycota</taxon>
        <taxon>Saccharomycotina</taxon>
        <taxon>Pichiomycetes</taxon>
        <taxon>Debaryomycetaceae</taxon>
        <taxon>Candida/Lodderomyces clade</taxon>
        <taxon>Candida</taxon>
    </lineage>
</organism>
<dbReference type="Pfam" id="PF10607">
    <property type="entry name" value="CTLH"/>
    <property type="match status" value="1"/>
</dbReference>
<dbReference type="InterPro" id="IPR024964">
    <property type="entry name" value="CTLH/CRA"/>
</dbReference>
<dbReference type="GO" id="GO:0005634">
    <property type="term" value="C:nucleus"/>
    <property type="evidence" value="ECO:0007669"/>
    <property type="project" value="TreeGrafter"/>
</dbReference>
<gene>
    <name evidence="10" type="ORF">I9W82_001311</name>
</gene>
<dbReference type="PANTHER" id="PTHR12170">
    <property type="entry name" value="MACROPHAGE ERYTHROBLAST ATTACHER-RELATED"/>
    <property type="match status" value="1"/>
</dbReference>
<keyword evidence="6" id="KW-0862">Zinc</keyword>
<evidence type="ECO:0000256" key="5">
    <source>
        <dbReference type="ARBA" id="ARBA00022771"/>
    </source>
</evidence>
<name>A0A8H7ZKP6_9ASCO</name>
<evidence type="ECO:0000313" key="11">
    <source>
        <dbReference type="Proteomes" id="UP000669133"/>
    </source>
</evidence>
<evidence type="ECO:0000256" key="4">
    <source>
        <dbReference type="ARBA" id="ARBA00022723"/>
    </source>
</evidence>
<feature type="domain" description="CTLH" evidence="8">
    <location>
        <begin position="192"/>
        <end position="229"/>
    </location>
</feature>